<keyword evidence="3" id="KW-0732">Signal</keyword>
<gene>
    <name evidence="6 7 8" type="primary">LOC117364305</name>
</gene>
<name>A0A6P8RX79_GEOSA</name>
<evidence type="ECO:0000313" key="6">
    <source>
        <dbReference type="RefSeq" id="XP_033809275.1"/>
    </source>
</evidence>
<evidence type="ECO:0000256" key="3">
    <source>
        <dbReference type="SAM" id="SignalP"/>
    </source>
</evidence>
<dbReference type="RefSeq" id="XP_033809275.1">
    <property type="nucleotide sequence ID" value="XM_033953384.1"/>
</dbReference>
<dbReference type="Pfam" id="PF00337">
    <property type="entry name" value="Gal-bind_lectin"/>
    <property type="match status" value="1"/>
</dbReference>
<dbReference type="AlphaFoldDB" id="A0A6P8RX79"/>
<feature type="signal peptide" evidence="3">
    <location>
        <begin position="1"/>
        <end position="19"/>
    </location>
</feature>
<dbReference type="OrthoDB" id="8112755at2759"/>
<dbReference type="InterPro" id="IPR013320">
    <property type="entry name" value="ConA-like_dom_sf"/>
</dbReference>
<dbReference type="Gene3D" id="2.60.120.200">
    <property type="match status" value="1"/>
</dbReference>
<dbReference type="PANTHER" id="PTHR11346">
    <property type="entry name" value="GALECTIN"/>
    <property type="match status" value="1"/>
</dbReference>
<feature type="chain" id="PRO_5044654172" description="Galectin" evidence="3">
    <location>
        <begin position="20"/>
        <end position="175"/>
    </location>
</feature>
<evidence type="ECO:0000313" key="8">
    <source>
        <dbReference type="RefSeq" id="XP_033809277.1"/>
    </source>
</evidence>
<evidence type="ECO:0000256" key="2">
    <source>
        <dbReference type="RuleBase" id="RU102079"/>
    </source>
</evidence>
<evidence type="ECO:0000256" key="1">
    <source>
        <dbReference type="ARBA" id="ARBA00022734"/>
    </source>
</evidence>
<dbReference type="SMART" id="SM00276">
    <property type="entry name" value="GLECT"/>
    <property type="match status" value="1"/>
</dbReference>
<dbReference type="CDD" id="cd00070">
    <property type="entry name" value="GLECT"/>
    <property type="match status" value="1"/>
</dbReference>
<proteinExistence type="predicted"/>
<dbReference type="Proteomes" id="UP000515159">
    <property type="component" value="Chromosome 7"/>
</dbReference>
<dbReference type="PROSITE" id="PS51304">
    <property type="entry name" value="GALECTIN"/>
    <property type="match status" value="1"/>
</dbReference>
<dbReference type="InterPro" id="IPR001079">
    <property type="entry name" value="Galectin_CRD"/>
</dbReference>
<dbReference type="RefSeq" id="XP_033809277.1">
    <property type="nucleotide sequence ID" value="XM_033953386.1"/>
</dbReference>
<evidence type="ECO:0000313" key="5">
    <source>
        <dbReference type="Proteomes" id="UP000515159"/>
    </source>
</evidence>
<feature type="domain" description="Galectin" evidence="4">
    <location>
        <begin position="27"/>
        <end position="158"/>
    </location>
</feature>
<keyword evidence="1 2" id="KW-0430">Lectin</keyword>
<sequence>MLLPLLFLSVMMGFRLIEIETNASRRFVKILGPEFVPPALVKIQGVVNPFARRIHITFEKDNENFIFHMSIRFDEKKNVVVINSQTNGTWGEEERVLSYFPFAPSQGFEMEIQYEEKYFNVTVNDQLLLEFDIRDPTPVEINKLIVEGDVLVSEMRVETLPGETNKECEELSLTV</sequence>
<organism evidence="5 7">
    <name type="scientific">Geotrypetes seraphini</name>
    <name type="common">Gaboon caecilian</name>
    <name type="synonym">Caecilia seraphini</name>
    <dbReference type="NCBI Taxonomy" id="260995"/>
    <lineage>
        <taxon>Eukaryota</taxon>
        <taxon>Metazoa</taxon>
        <taxon>Chordata</taxon>
        <taxon>Craniata</taxon>
        <taxon>Vertebrata</taxon>
        <taxon>Euteleostomi</taxon>
        <taxon>Amphibia</taxon>
        <taxon>Gymnophiona</taxon>
        <taxon>Geotrypetes</taxon>
    </lineage>
</organism>
<protein>
    <recommendedName>
        <fullName evidence="2">Galectin</fullName>
    </recommendedName>
</protein>
<dbReference type="PANTHER" id="PTHR11346:SF147">
    <property type="entry name" value="GALECTIN"/>
    <property type="match status" value="1"/>
</dbReference>
<evidence type="ECO:0000259" key="4">
    <source>
        <dbReference type="PROSITE" id="PS51304"/>
    </source>
</evidence>
<dbReference type="KEGG" id="gsh:117364305"/>
<reference evidence="6 7" key="1">
    <citation type="submission" date="2025-04" db="UniProtKB">
        <authorList>
            <consortium name="RefSeq"/>
        </authorList>
    </citation>
    <scope>IDENTIFICATION</scope>
</reference>
<accession>A0A6P8RX79</accession>
<dbReference type="InterPro" id="IPR044156">
    <property type="entry name" value="Galectin-like"/>
</dbReference>
<dbReference type="SMART" id="SM00908">
    <property type="entry name" value="Gal-bind_lectin"/>
    <property type="match status" value="1"/>
</dbReference>
<keyword evidence="5" id="KW-1185">Reference proteome</keyword>
<evidence type="ECO:0000313" key="7">
    <source>
        <dbReference type="RefSeq" id="XP_033809276.1"/>
    </source>
</evidence>
<dbReference type="SUPFAM" id="SSF49899">
    <property type="entry name" value="Concanavalin A-like lectins/glucanases"/>
    <property type="match status" value="1"/>
</dbReference>
<dbReference type="GO" id="GO:0030246">
    <property type="term" value="F:carbohydrate binding"/>
    <property type="evidence" value="ECO:0007669"/>
    <property type="project" value="UniProtKB-UniRule"/>
</dbReference>
<dbReference type="RefSeq" id="XP_033809276.1">
    <property type="nucleotide sequence ID" value="XM_033953385.1"/>
</dbReference>
<dbReference type="GeneID" id="117364305"/>